<proteinExistence type="predicted"/>
<dbReference type="Proteomes" id="UP000198668">
    <property type="component" value="Unassembled WGS sequence"/>
</dbReference>
<name>A0A1I3CR45_9LACT</name>
<evidence type="ECO:0000313" key="2">
    <source>
        <dbReference type="EMBL" id="SFH76741.1"/>
    </source>
</evidence>
<dbReference type="AlphaFoldDB" id="A0A1I3CR45"/>
<feature type="domain" description="NERD" evidence="1">
    <location>
        <begin position="38"/>
        <end position="148"/>
    </location>
</feature>
<dbReference type="EMBL" id="FOQE01000021">
    <property type="protein sequence ID" value="SFH76741.1"/>
    <property type="molecule type" value="Genomic_DNA"/>
</dbReference>
<evidence type="ECO:0000313" key="3">
    <source>
        <dbReference type="Proteomes" id="UP000198668"/>
    </source>
</evidence>
<evidence type="ECO:0000259" key="1">
    <source>
        <dbReference type="PROSITE" id="PS50965"/>
    </source>
</evidence>
<dbReference type="InterPro" id="IPR011528">
    <property type="entry name" value="NERD"/>
</dbReference>
<sequence>MKIVKSRCKPVSLEILSVLGKRMSLQDEEKNYLLHLEKGFEGETQFDTFVEQLTCEGLVLNDLLLTINGTTCQIDALILTADTVYLYEIKNYQGNFQYKSNQLYTFSGKEVVNPLIQLNRTATLMRQLLKQLGSNLKLEAAVLFLNPSFTLYNVPVDKPFIFSTQLQTHFAKLDRNPLPLSKKHQFLADKLVLLHQNDSPFARQLPDYTYAQLRKGLTCPNCGSFDLALTQRTCHCKDCGHTSPLNEALLKQIEELILLFPDLHLTKNLLYDWFDGKVPKKKIWKLLQTHFKRYGSGRGCYYQ</sequence>
<keyword evidence="3" id="KW-1185">Reference proteome</keyword>
<accession>A0A1I3CR45</accession>
<gene>
    <name evidence="2" type="ORF">SAMN04489868_12122</name>
</gene>
<dbReference type="RefSeq" id="WP_177186205.1">
    <property type="nucleotide sequence ID" value="NZ_FOQE01000021.1"/>
</dbReference>
<protein>
    <submittedName>
        <fullName evidence="2">Nuclease-related domain-containing protein</fullName>
    </submittedName>
</protein>
<reference evidence="2 3" key="1">
    <citation type="submission" date="2016-10" db="EMBL/GenBank/DDBJ databases">
        <authorList>
            <person name="de Groot N.N."/>
        </authorList>
    </citation>
    <scope>NUCLEOTIDE SEQUENCE [LARGE SCALE GENOMIC DNA]</scope>
    <source>
        <strain evidence="2 3">DSM 27630</strain>
    </source>
</reference>
<dbReference type="Pfam" id="PF08378">
    <property type="entry name" value="NERD"/>
    <property type="match status" value="1"/>
</dbReference>
<organism evidence="2 3">
    <name type="scientific">Pisciglobus halotolerans</name>
    <dbReference type="NCBI Taxonomy" id="745365"/>
    <lineage>
        <taxon>Bacteria</taxon>
        <taxon>Bacillati</taxon>
        <taxon>Bacillota</taxon>
        <taxon>Bacilli</taxon>
        <taxon>Lactobacillales</taxon>
        <taxon>Carnobacteriaceae</taxon>
    </lineage>
</organism>
<dbReference type="PROSITE" id="PS50965">
    <property type="entry name" value="NERD"/>
    <property type="match status" value="1"/>
</dbReference>